<organism evidence="7 8">
    <name type="scientific">Botryotinia narcissicola</name>
    <dbReference type="NCBI Taxonomy" id="278944"/>
    <lineage>
        <taxon>Eukaryota</taxon>
        <taxon>Fungi</taxon>
        <taxon>Dikarya</taxon>
        <taxon>Ascomycota</taxon>
        <taxon>Pezizomycotina</taxon>
        <taxon>Leotiomycetes</taxon>
        <taxon>Helotiales</taxon>
        <taxon>Sclerotiniaceae</taxon>
        <taxon>Botryotinia</taxon>
    </lineage>
</organism>
<dbReference type="GO" id="GO:0006281">
    <property type="term" value="P:DNA repair"/>
    <property type="evidence" value="ECO:0007669"/>
    <property type="project" value="TreeGrafter"/>
</dbReference>
<dbReference type="GO" id="GO:0008094">
    <property type="term" value="F:ATP-dependent activity, acting on DNA"/>
    <property type="evidence" value="ECO:0007669"/>
    <property type="project" value="TreeGrafter"/>
</dbReference>
<gene>
    <name evidence="7" type="ORF">BOTNAR_0119g00260</name>
</gene>
<feature type="region of interest" description="Disordered" evidence="4">
    <location>
        <begin position="1"/>
        <end position="20"/>
    </location>
</feature>
<evidence type="ECO:0000259" key="5">
    <source>
        <dbReference type="PROSITE" id="PS51192"/>
    </source>
</evidence>
<evidence type="ECO:0000256" key="2">
    <source>
        <dbReference type="ARBA" id="ARBA00022801"/>
    </source>
</evidence>
<reference evidence="7 8" key="1">
    <citation type="submission" date="2017-12" db="EMBL/GenBank/DDBJ databases">
        <title>Comparative genomics of Botrytis spp.</title>
        <authorList>
            <person name="Valero-Jimenez C.A."/>
            <person name="Tapia P."/>
            <person name="Veloso J."/>
            <person name="Silva-Moreno E."/>
            <person name="Staats M."/>
            <person name="Valdes J.H."/>
            <person name="Van Kan J.A.L."/>
        </authorList>
    </citation>
    <scope>NUCLEOTIDE SEQUENCE [LARGE SCALE GENOMIC DNA]</scope>
    <source>
        <strain evidence="7 8">MUCL2120</strain>
    </source>
</reference>
<dbReference type="SUPFAM" id="SSF52540">
    <property type="entry name" value="P-loop containing nucleoside triphosphate hydrolases"/>
    <property type="match status" value="2"/>
</dbReference>
<dbReference type="CDD" id="cd18008">
    <property type="entry name" value="DEXDc_SHPRH-like"/>
    <property type="match status" value="1"/>
</dbReference>
<name>A0A4Z1IRF0_9HELO</name>
<keyword evidence="3" id="KW-0067">ATP-binding</keyword>
<keyword evidence="2" id="KW-0378">Hydrolase</keyword>
<dbReference type="InterPro" id="IPR038718">
    <property type="entry name" value="SNF2-like_sf"/>
</dbReference>
<dbReference type="InterPro" id="IPR050628">
    <property type="entry name" value="SNF2_RAD54_helicase_TF"/>
</dbReference>
<evidence type="ECO:0000313" key="8">
    <source>
        <dbReference type="Proteomes" id="UP000297452"/>
    </source>
</evidence>
<sequence length="954" mass="107892">MSHEERPAKRMRLNNSGNHKSEVTENDVFYSSAFESEIVENEVFYSPASESEIVENEVFYSPASESEILENEMLYSPASESEIIENEMLYSPAYSPASESEIIENKVFYLPASESKIIENEVFYSPTVESFNALGTVEREAYECCYGMLSDIAVKKLRSSETHSSPINVEFRGPNHLFSGDNHHSTSFDILDFTSAKILNELASVPEIEMQSYCHSKIEFGHGEHNRRMIKRSEKLRGLWFLNVIIFGPEHFAEKIGEYLSIRKMYLQDPLGCEWCVPYRNPHAMTPDTGEIVMTDLSLLAPGQHDIEELKSGPDLLAQLMEGEAPLRETEPPKIVKTSLFRHQKQALTFMLRREEGWNFDDAVSDIWSRQSDTSGRLSYVNNVTGYSTCEAPPEFQGGLLADDMGLGKTLTMICLIASNHSCLDFELPQAHSRPSELRFSNISKATLLIVPPALIQAWEYQFRLHLVPQALACHIYHGNNKKSIDFLRQFDVVITTYHTIAAIWKHHSAHPDDESLYSLTWHRIVLDEAHIIKNPQSQLARACCALKASRRWAITGTPIQNKLADFASIVKFLRVYPYSDTRIFSEEITKPFRNSSSMDAEGLLRLKTLVRAITISRTKTVIELPSRVDEIHHLDFTSAEREKYEAEKVRARVLLERAISSGNQSGKTFNALSLLNRLRLICNHGLLQLTPTTDHLMSQGSDVVACCSMCGDYLQEEIFGDPFSSGIDIQRQPLCEQCILQDGDNCSRSPSNSSNFPGTAEDLRSVAPQIATDTAFSIQHMSTKIKALLADLHRYKNAEKSVVFSYWTNTLDLVQMMLDNQGISYTRIDGTMSLSKRNEALGAFKNKDTVRVILVSITCGGAGLDLTTGSRAYLLEPHWNPMIEEQALCRVHRISQKRNVTTIRYLIHDSFEEQIVDLQKRKKMLADVTFSQNCISEAGVDMSILQYLKSVLE</sequence>
<evidence type="ECO:0000256" key="1">
    <source>
        <dbReference type="ARBA" id="ARBA00022741"/>
    </source>
</evidence>
<proteinExistence type="predicted"/>
<dbReference type="Pfam" id="PF00271">
    <property type="entry name" value="Helicase_C"/>
    <property type="match status" value="1"/>
</dbReference>
<dbReference type="EMBL" id="PQXJ01000119">
    <property type="protein sequence ID" value="TGO62062.1"/>
    <property type="molecule type" value="Genomic_DNA"/>
</dbReference>
<dbReference type="OrthoDB" id="448448at2759"/>
<keyword evidence="1" id="KW-0547">Nucleotide-binding</keyword>
<feature type="domain" description="Helicase C-terminal" evidence="6">
    <location>
        <begin position="785"/>
        <end position="937"/>
    </location>
</feature>
<dbReference type="GO" id="GO:0005524">
    <property type="term" value="F:ATP binding"/>
    <property type="evidence" value="ECO:0007669"/>
    <property type="project" value="UniProtKB-KW"/>
</dbReference>
<dbReference type="CDD" id="cd18793">
    <property type="entry name" value="SF2_C_SNF"/>
    <property type="match status" value="1"/>
</dbReference>
<comment type="caution">
    <text evidence="7">The sequence shown here is derived from an EMBL/GenBank/DDBJ whole genome shotgun (WGS) entry which is preliminary data.</text>
</comment>
<evidence type="ECO:0000256" key="4">
    <source>
        <dbReference type="SAM" id="MobiDB-lite"/>
    </source>
</evidence>
<dbReference type="Proteomes" id="UP000297452">
    <property type="component" value="Unassembled WGS sequence"/>
</dbReference>
<protein>
    <recommendedName>
        <fullName evidence="9">Helicase ATP-binding domain-containing protein</fullName>
    </recommendedName>
</protein>
<dbReference type="GO" id="GO:0016787">
    <property type="term" value="F:hydrolase activity"/>
    <property type="evidence" value="ECO:0007669"/>
    <property type="project" value="UniProtKB-KW"/>
</dbReference>
<evidence type="ECO:0008006" key="9">
    <source>
        <dbReference type="Google" id="ProtNLM"/>
    </source>
</evidence>
<dbReference type="STRING" id="278944.A0A4Z1IRF0"/>
<dbReference type="PANTHER" id="PTHR45626">
    <property type="entry name" value="TRANSCRIPTION TERMINATION FACTOR 2-RELATED"/>
    <property type="match status" value="1"/>
</dbReference>
<dbReference type="SMART" id="SM00487">
    <property type="entry name" value="DEXDc"/>
    <property type="match status" value="1"/>
</dbReference>
<dbReference type="InterPro" id="IPR001650">
    <property type="entry name" value="Helicase_C-like"/>
</dbReference>
<dbReference type="Gene3D" id="3.40.50.300">
    <property type="entry name" value="P-loop containing nucleotide triphosphate hydrolases"/>
    <property type="match status" value="1"/>
</dbReference>
<accession>A0A4Z1IRF0</accession>
<dbReference type="InterPro" id="IPR000330">
    <property type="entry name" value="SNF2_N"/>
</dbReference>
<evidence type="ECO:0000256" key="3">
    <source>
        <dbReference type="ARBA" id="ARBA00022840"/>
    </source>
</evidence>
<feature type="domain" description="Helicase ATP-binding" evidence="5">
    <location>
        <begin position="390"/>
        <end position="577"/>
    </location>
</feature>
<dbReference type="InterPro" id="IPR049730">
    <property type="entry name" value="SNF2/RAD54-like_C"/>
</dbReference>
<keyword evidence="8" id="KW-1185">Reference proteome</keyword>
<dbReference type="SMART" id="SM00490">
    <property type="entry name" value="HELICc"/>
    <property type="match status" value="1"/>
</dbReference>
<dbReference type="InterPro" id="IPR014001">
    <property type="entry name" value="Helicase_ATP-bd"/>
</dbReference>
<dbReference type="AlphaFoldDB" id="A0A4Z1IRF0"/>
<dbReference type="Gene3D" id="3.40.50.10810">
    <property type="entry name" value="Tandem AAA-ATPase domain"/>
    <property type="match status" value="1"/>
</dbReference>
<dbReference type="PROSITE" id="PS51194">
    <property type="entry name" value="HELICASE_CTER"/>
    <property type="match status" value="1"/>
</dbReference>
<evidence type="ECO:0000313" key="7">
    <source>
        <dbReference type="EMBL" id="TGO62062.1"/>
    </source>
</evidence>
<dbReference type="PROSITE" id="PS51192">
    <property type="entry name" value="HELICASE_ATP_BIND_1"/>
    <property type="match status" value="1"/>
</dbReference>
<evidence type="ECO:0000259" key="6">
    <source>
        <dbReference type="PROSITE" id="PS51194"/>
    </source>
</evidence>
<dbReference type="GO" id="GO:0005634">
    <property type="term" value="C:nucleus"/>
    <property type="evidence" value="ECO:0007669"/>
    <property type="project" value="TreeGrafter"/>
</dbReference>
<dbReference type="Pfam" id="PF00176">
    <property type="entry name" value="SNF2-rel_dom"/>
    <property type="match status" value="1"/>
</dbReference>
<dbReference type="InterPro" id="IPR027417">
    <property type="entry name" value="P-loop_NTPase"/>
</dbReference>